<protein>
    <submittedName>
        <fullName evidence="1">Uncharacterized protein</fullName>
    </submittedName>
</protein>
<sequence length="106" mass="12052">MGANRVSARESDHHCSNHKKMDMACGIAVEYATHIQRIQSSSQLSLVLIPIPATCAACLSPTLYNNKNKGYSCHKMKHKIRFWPPLSEYWSPSGHPSEIFWLYLCM</sequence>
<accession>A0ABV0XZC8</accession>
<dbReference type="EMBL" id="JAHRIP010019127">
    <property type="protein sequence ID" value="MEQ2286841.1"/>
    <property type="molecule type" value="Genomic_DNA"/>
</dbReference>
<comment type="caution">
    <text evidence="1">The sequence shown here is derived from an EMBL/GenBank/DDBJ whole genome shotgun (WGS) entry which is preliminary data.</text>
</comment>
<dbReference type="Proteomes" id="UP001469553">
    <property type="component" value="Unassembled WGS sequence"/>
</dbReference>
<evidence type="ECO:0000313" key="1">
    <source>
        <dbReference type="EMBL" id="MEQ2286841.1"/>
    </source>
</evidence>
<reference evidence="1 2" key="1">
    <citation type="submission" date="2021-06" db="EMBL/GenBank/DDBJ databases">
        <authorList>
            <person name="Palmer J.M."/>
        </authorList>
    </citation>
    <scope>NUCLEOTIDE SEQUENCE [LARGE SCALE GENOMIC DNA]</scope>
    <source>
        <strain evidence="1 2">AS_MEX2019</strain>
        <tissue evidence="1">Muscle</tissue>
    </source>
</reference>
<organism evidence="1 2">
    <name type="scientific">Ameca splendens</name>
    <dbReference type="NCBI Taxonomy" id="208324"/>
    <lineage>
        <taxon>Eukaryota</taxon>
        <taxon>Metazoa</taxon>
        <taxon>Chordata</taxon>
        <taxon>Craniata</taxon>
        <taxon>Vertebrata</taxon>
        <taxon>Euteleostomi</taxon>
        <taxon>Actinopterygii</taxon>
        <taxon>Neopterygii</taxon>
        <taxon>Teleostei</taxon>
        <taxon>Neoteleostei</taxon>
        <taxon>Acanthomorphata</taxon>
        <taxon>Ovalentaria</taxon>
        <taxon>Atherinomorphae</taxon>
        <taxon>Cyprinodontiformes</taxon>
        <taxon>Goodeidae</taxon>
        <taxon>Ameca</taxon>
    </lineage>
</organism>
<gene>
    <name evidence="1" type="ORF">AMECASPLE_006537</name>
</gene>
<evidence type="ECO:0000313" key="2">
    <source>
        <dbReference type="Proteomes" id="UP001469553"/>
    </source>
</evidence>
<proteinExistence type="predicted"/>
<keyword evidence="2" id="KW-1185">Reference proteome</keyword>
<name>A0ABV0XZC8_9TELE</name>